<comment type="caution">
    <text evidence="2">The sequence shown here is derived from an EMBL/GenBank/DDBJ whole genome shotgun (WGS) entry which is preliminary data.</text>
</comment>
<proteinExistence type="predicted"/>
<dbReference type="AlphaFoldDB" id="A0A552X1V5"/>
<evidence type="ECO:0000259" key="1">
    <source>
        <dbReference type="Pfam" id="PF14302"/>
    </source>
</evidence>
<dbReference type="Pfam" id="PF14302">
    <property type="entry name" value="DUF4377"/>
    <property type="match status" value="1"/>
</dbReference>
<keyword evidence="3" id="KW-1185">Reference proteome</keyword>
<dbReference type="OrthoDB" id="6286825at2"/>
<dbReference type="Proteomes" id="UP000320359">
    <property type="component" value="Unassembled WGS sequence"/>
</dbReference>
<reference evidence="2 3" key="1">
    <citation type="submission" date="2019-07" db="EMBL/GenBank/DDBJ databases">
        <authorList>
            <person name="Yang M."/>
            <person name="Zhao D."/>
            <person name="Xiang H."/>
        </authorList>
    </citation>
    <scope>NUCLEOTIDE SEQUENCE [LARGE SCALE GENOMIC DNA]</scope>
    <source>
        <strain evidence="2 3">IM1326</strain>
    </source>
</reference>
<dbReference type="InterPro" id="IPR025485">
    <property type="entry name" value="DUF4377"/>
</dbReference>
<dbReference type="EMBL" id="VJWL01000002">
    <property type="protein sequence ID" value="TRW48955.1"/>
    <property type="molecule type" value="Genomic_DNA"/>
</dbReference>
<evidence type="ECO:0000313" key="2">
    <source>
        <dbReference type="EMBL" id="TRW48955.1"/>
    </source>
</evidence>
<dbReference type="PROSITE" id="PS51257">
    <property type="entry name" value="PROKAR_LIPOPROTEIN"/>
    <property type="match status" value="1"/>
</dbReference>
<name>A0A552X1V5_9GAMM</name>
<organism evidence="2 3">
    <name type="scientific">Aliidiomarina halalkaliphila</name>
    <dbReference type="NCBI Taxonomy" id="2593535"/>
    <lineage>
        <taxon>Bacteria</taxon>
        <taxon>Pseudomonadati</taxon>
        <taxon>Pseudomonadota</taxon>
        <taxon>Gammaproteobacteria</taxon>
        <taxon>Alteromonadales</taxon>
        <taxon>Idiomarinaceae</taxon>
        <taxon>Aliidiomarina</taxon>
    </lineage>
</organism>
<evidence type="ECO:0000313" key="3">
    <source>
        <dbReference type="Proteomes" id="UP000320359"/>
    </source>
</evidence>
<dbReference type="RefSeq" id="WP_143235940.1">
    <property type="nucleotide sequence ID" value="NZ_VJWL01000002.1"/>
</dbReference>
<protein>
    <submittedName>
        <fullName evidence="2">DUF4377 domain-containing protein</fullName>
    </submittedName>
</protein>
<accession>A0A552X1V5</accession>
<sequence length="182" mass="19863">MESRCFLGLLILLALVGCDSGDSNETMTVTISSTPPLCPPSNESRTLCPPALLDESGVQHGTTRRIVNFNYEFGTEYQLLLEVVKLTDPPADGLDVEYRILEVLKEARDPVDTIYSYEQVSLTNDAFVFVREGVYSLPPFEFLCADDVDCDTLAAMANSGGVVAIELTMTGGEIPVTVTNWN</sequence>
<feature type="domain" description="DUF4377" evidence="1">
    <location>
        <begin position="65"/>
        <end position="105"/>
    </location>
</feature>
<gene>
    <name evidence="2" type="ORF">FM042_08215</name>
</gene>